<sequence>MRLYHHGVRLWLLLPVMLLWLSQLWLLASRGELNEDPVVYAITDKRSLLLGLLVAAVVASAL</sequence>
<name>A0A239M420_9BACT</name>
<organism evidence="1 2">
    <name type="scientific">Granulicella rosea</name>
    <dbReference type="NCBI Taxonomy" id="474952"/>
    <lineage>
        <taxon>Bacteria</taxon>
        <taxon>Pseudomonadati</taxon>
        <taxon>Acidobacteriota</taxon>
        <taxon>Terriglobia</taxon>
        <taxon>Terriglobales</taxon>
        <taxon>Acidobacteriaceae</taxon>
        <taxon>Granulicella</taxon>
    </lineage>
</organism>
<proteinExistence type="predicted"/>
<accession>A0A239M420</accession>
<dbReference type="Proteomes" id="UP000198356">
    <property type="component" value="Unassembled WGS sequence"/>
</dbReference>
<protein>
    <submittedName>
        <fullName evidence="1">Uncharacterized protein</fullName>
    </submittedName>
</protein>
<dbReference type="EMBL" id="FZOU01000009">
    <property type="protein sequence ID" value="SNT37330.1"/>
    <property type="molecule type" value="Genomic_DNA"/>
</dbReference>
<keyword evidence="2" id="KW-1185">Reference proteome</keyword>
<reference evidence="1 2" key="1">
    <citation type="submission" date="2017-06" db="EMBL/GenBank/DDBJ databases">
        <authorList>
            <person name="Kim H.J."/>
            <person name="Triplett B.A."/>
        </authorList>
    </citation>
    <scope>NUCLEOTIDE SEQUENCE [LARGE SCALE GENOMIC DNA]</scope>
    <source>
        <strain evidence="1 2">DSM 18704</strain>
    </source>
</reference>
<gene>
    <name evidence="1" type="ORF">SAMN05421770_10999</name>
</gene>
<dbReference type="AlphaFoldDB" id="A0A239M420"/>
<evidence type="ECO:0000313" key="2">
    <source>
        <dbReference type="Proteomes" id="UP000198356"/>
    </source>
</evidence>
<evidence type="ECO:0000313" key="1">
    <source>
        <dbReference type="EMBL" id="SNT37330.1"/>
    </source>
</evidence>